<accession>A0A5J4Q965</accession>
<dbReference type="AlphaFoldDB" id="A0A5J4Q965"/>
<evidence type="ECO:0000313" key="1">
    <source>
        <dbReference type="EMBL" id="KAA6317444.1"/>
    </source>
</evidence>
<protein>
    <submittedName>
        <fullName evidence="1">Uncharacterized protein</fullName>
    </submittedName>
</protein>
<organism evidence="1">
    <name type="scientific">termite gut metagenome</name>
    <dbReference type="NCBI Taxonomy" id="433724"/>
    <lineage>
        <taxon>unclassified sequences</taxon>
        <taxon>metagenomes</taxon>
        <taxon>organismal metagenomes</taxon>
    </lineage>
</organism>
<proteinExistence type="predicted"/>
<feature type="non-terminal residue" evidence="1">
    <location>
        <position position="71"/>
    </location>
</feature>
<dbReference type="EMBL" id="SNRY01004518">
    <property type="protein sequence ID" value="KAA6317444.1"/>
    <property type="molecule type" value="Genomic_DNA"/>
</dbReference>
<name>A0A5J4Q965_9ZZZZ</name>
<gene>
    <name evidence="1" type="ORF">EZS27_032400</name>
</gene>
<sequence length="71" mass="8307">MNKLLTFFIVILVVIPESYSQQFVWRANFDTQFDNREYNSNFNESQTLFGTKLTPEIGISWMQNPSNLLIG</sequence>
<comment type="caution">
    <text evidence="1">The sequence shown here is derived from an EMBL/GenBank/DDBJ whole genome shotgun (WGS) entry which is preliminary data.</text>
</comment>
<reference evidence="1" key="1">
    <citation type="submission" date="2019-03" db="EMBL/GenBank/DDBJ databases">
        <title>Single cell metagenomics reveals metabolic interactions within the superorganism composed of flagellate Streblomastix strix and complex community of Bacteroidetes bacteria on its surface.</title>
        <authorList>
            <person name="Treitli S.C."/>
            <person name="Kolisko M."/>
            <person name="Husnik F."/>
            <person name="Keeling P."/>
            <person name="Hampl V."/>
        </authorList>
    </citation>
    <scope>NUCLEOTIDE SEQUENCE</scope>
    <source>
        <strain evidence="1">STM</strain>
    </source>
</reference>